<evidence type="ECO:0000313" key="2">
    <source>
        <dbReference type="Proteomes" id="UP000674143"/>
    </source>
</evidence>
<sequence>MFLAVFHEFAHPEVLEKVKAEGICEVDVAPEPNKLAVSEEEQEVVRCNAKLITVNHNITGIRDVFDGMTEAELAKIDGQVDQKLQQLVALGFQVVERHPKTSAGCPMLDRVILSYPA</sequence>
<keyword evidence="2" id="KW-1185">Reference proteome</keyword>
<organism evidence="1 2">
    <name type="scientific">Leishmania orientalis</name>
    <dbReference type="NCBI Taxonomy" id="2249476"/>
    <lineage>
        <taxon>Eukaryota</taxon>
        <taxon>Discoba</taxon>
        <taxon>Euglenozoa</taxon>
        <taxon>Kinetoplastea</taxon>
        <taxon>Metakinetoplastina</taxon>
        <taxon>Trypanosomatida</taxon>
        <taxon>Trypanosomatidae</taxon>
        <taxon>Leishmaniinae</taxon>
        <taxon>Leishmania</taxon>
    </lineage>
</organism>
<reference evidence="2" key="1">
    <citation type="journal article" date="2021" name="Microbiol. Resour. Announc.">
        <title>LGAAP: Leishmaniinae Genome Assembly and Annotation Pipeline.</title>
        <authorList>
            <person name="Almutairi H."/>
            <person name="Urbaniak M.D."/>
            <person name="Bates M.D."/>
            <person name="Jariyapan N."/>
            <person name="Kwakye-Nuako G."/>
            <person name="Thomaz-Soccol V."/>
            <person name="Al-Salem W.S."/>
            <person name="Dillon R.J."/>
            <person name="Bates P.A."/>
            <person name="Gatherer D."/>
        </authorList>
    </citation>
    <scope>NUCLEOTIDE SEQUENCE [LARGE SCALE GENOMIC DNA]</scope>
</reference>
<comment type="caution">
    <text evidence="1">The sequence shown here is derived from an EMBL/GenBank/DDBJ whole genome shotgun (WGS) entry which is preliminary data.</text>
</comment>
<evidence type="ECO:0000313" key="1">
    <source>
        <dbReference type="EMBL" id="KAG5469010.1"/>
    </source>
</evidence>
<dbReference type="AlphaFoldDB" id="A0A836KFM3"/>
<accession>A0A836KFM3</accession>
<proteinExistence type="predicted"/>
<dbReference type="KEGG" id="loi:92358369"/>
<name>A0A836KFM3_9TRYP</name>
<protein>
    <submittedName>
        <fullName evidence="1">Uncharacterized protein</fullName>
    </submittedName>
</protein>
<dbReference type="RefSeq" id="XP_067059987.1">
    <property type="nucleotide sequence ID" value="XM_067204435.1"/>
</dbReference>
<dbReference type="GeneID" id="92358369"/>
<reference evidence="2" key="2">
    <citation type="journal article" date="2021" name="Sci. Data">
        <title>Chromosome-scale genome sequencing, assembly and annotation of six genomes from subfamily Leishmaniinae.</title>
        <authorList>
            <person name="Almutairi H."/>
            <person name="Urbaniak M.D."/>
            <person name="Bates M.D."/>
            <person name="Jariyapan N."/>
            <person name="Kwakye-Nuako G."/>
            <person name="Thomaz Soccol V."/>
            <person name="Al-Salem W.S."/>
            <person name="Dillon R.J."/>
            <person name="Bates P.A."/>
            <person name="Gatherer D."/>
        </authorList>
    </citation>
    <scope>NUCLEOTIDE SEQUENCE [LARGE SCALE GENOMIC DNA]</scope>
</reference>
<dbReference type="SMR" id="A0A836KFM3"/>
<dbReference type="EMBL" id="JAFHLR010000033">
    <property type="protein sequence ID" value="KAG5469010.1"/>
    <property type="molecule type" value="Genomic_DNA"/>
</dbReference>
<dbReference type="Proteomes" id="UP000674143">
    <property type="component" value="Unassembled WGS sequence"/>
</dbReference>
<gene>
    <name evidence="1" type="ORF">LSCM4_02404</name>
</gene>